<keyword evidence="12" id="KW-1185">Reference proteome</keyword>
<dbReference type="SUPFAM" id="SSF63380">
    <property type="entry name" value="Riboflavin synthase domain-like"/>
    <property type="match status" value="1"/>
</dbReference>
<dbReference type="InterPro" id="IPR039261">
    <property type="entry name" value="FNR_nucleotide-bd"/>
</dbReference>
<evidence type="ECO:0000313" key="12">
    <source>
        <dbReference type="Proteomes" id="UP000069272"/>
    </source>
</evidence>
<keyword evidence="7 10" id="KW-0274">FAD</keyword>
<evidence type="ECO:0000256" key="8">
    <source>
        <dbReference type="ARBA" id="ARBA00022857"/>
    </source>
</evidence>
<dbReference type="PANTHER" id="PTHR19384:SF10">
    <property type="entry name" value="NADPH-DEPENDENT DIFLAVIN OXIDOREDUCTASE 1"/>
    <property type="match status" value="1"/>
</dbReference>
<keyword evidence="5 10" id="KW-0285">Flavoprotein</keyword>
<dbReference type="STRING" id="7167.A0A182F8H0"/>
<protein>
    <recommendedName>
        <fullName evidence="10">NADPH-dependent diflavin oxidoreductase 1</fullName>
        <ecNumber evidence="10">1.18.1.-</ecNumber>
    </recommendedName>
    <alternativeName>
        <fullName evidence="10">NADPH-dependent FMN and FAD-containing oxidoreductase</fullName>
    </alternativeName>
</protein>
<dbReference type="GO" id="GO:0016226">
    <property type="term" value="P:iron-sulfur cluster assembly"/>
    <property type="evidence" value="ECO:0007669"/>
    <property type="project" value="UniProtKB-UniRule"/>
</dbReference>
<comment type="similarity">
    <text evidence="10">Belongs to the NADPH-dependent diflavin oxidoreductase NDOR1 family.</text>
</comment>
<feature type="binding site" evidence="10">
    <location>
        <begin position="12"/>
        <end position="17"/>
    </location>
    <ligand>
        <name>FMN</name>
        <dbReference type="ChEBI" id="CHEBI:58210"/>
    </ligand>
</feature>
<evidence type="ECO:0000313" key="11">
    <source>
        <dbReference type="EnsemblMetazoa" id="AALB002794-PA"/>
    </source>
</evidence>
<feature type="binding site" evidence="10">
    <location>
        <position position="461"/>
    </location>
    <ligand>
        <name>NADP(+)</name>
        <dbReference type="ChEBI" id="CHEBI:58349"/>
    </ligand>
</feature>
<feature type="binding site" evidence="10">
    <location>
        <begin position="388"/>
        <end position="391"/>
    </location>
    <ligand>
        <name>FAD</name>
        <dbReference type="ChEBI" id="CHEBI:57692"/>
    </ligand>
</feature>
<dbReference type="EnsemblMetazoa" id="AALB002794-RA">
    <property type="protein sequence ID" value="AALB002794-PA"/>
    <property type="gene ID" value="AALB002794"/>
</dbReference>
<dbReference type="Pfam" id="PF00667">
    <property type="entry name" value="FAD_binding_1"/>
    <property type="match status" value="1"/>
</dbReference>
<evidence type="ECO:0000256" key="10">
    <source>
        <dbReference type="HAMAP-Rule" id="MF_03178"/>
    </source>
</evidence>
<dbReference type="Gene3D" id="2.40.30.10">
    <property type="entry name" value="Translation factors"/>
    <property type="match status" value="1"/>
</dbReference>
<dbReference type="GO" id="GO:0010181">
    <property type="term" value="F:FMN binding"/>
    <property type="evidence" value="ECO:0007669"/>
    <property type="project" value="UniProtKB-UniRule"/>
</dbReference>
<dbReference type="SUPFAM" id="SSF52343">
    <property type="entry name" value="Ferredoxin reductase-like, C-terminal NADP-linked domain"/>
    <property type="match status" value="1"/>
</dbReference>
<evidence type="ECO:0000256" key="3">
    <source>
        <dbReference type="ARBA" id="ARBA00004496"/>
    </source>
</evidence>
<dbReference type="AlphaFoldDB" id="A0A182F8H0"/>
<comment type="caution">
    <text evidence="10">Lacks conserved residue(s) required for the propagation of feature annotation.</text>
</comment>
<feature type="binding site" evidence="10">
    <location>
        <begin position="420"/>
        <end position="423"/>
    </location>
    <ligand>
        <name>FAD</name>
        <dbReference type="ChEBI" id="CHEBI:57692"/>
    </ligand>
</feature>
<dbReference type="InterPro" id="IPR001709">
    <property type="entry name" value="Flavoprot_Pyr_Nucl_cyt_Rdtase"/>
</dbReference>
<dbReference type="HAMAP" id="MF_03178">
    <property type="entry name" value="NDOR1"/>
    <property type="match status" value="1"/>
</dbReference>
<dbReference type="GO" id="GO:0050661">
    <property type="term" value="F:NADP binding"/>
    <property type="evidence" value="ECO:0007669"/>
    <property type="project" value="UniProtKB-UniRule"/>
</dbReference>
<evidence type="ECO:0000256" key="1">
    <source>
        <dbReference type="ARBA" id="ARBA00001917"/>
    </source>
</evidence>
<keyword evidence="4 10" id="KW-0963">Cytoplasm</keyword>
<dbReference type="InterPro" id="IPR028879">
    <property type="entry name" value="NDOR1"/>
</dbReference>
<dbReference type="PROSITE" id="PS50902">
    <property type="entry name" value="FLAVODOXIN_LIKE"/>
    <property type="match status" value="1"/>
</dbReference>
<comment type="similarity">
    <text evidence="10">In the N-terminal section; belongs to the flavodoxin family.</text>
</comment>
<comment type="cofactor">
    <cofactor evidence="1 10">
        <name>FMN</name>
        <dbReference type="ChEBI" id="CHEBI:58210"/>
    </cofactor>
</comment>
<dbReference type="VEuPathDB" id="VectorBase:AALB002794"/>
<dbReference type="Pfam" id="PF00175">
    <property type="entry name" value="NAD_binding_1"/>
    <property type="match status" value="1"/>
</dbReference>
<keyword evidence="8 10" id="KW-0521">NADP</keyword>
<dbReference type="GO" id="GO:0050660">
    <property type="term" value="F:flavin adenine dinucleotide binding"/>
    <property type="evidence" value="ECO:0007669"/>
    <property type="project" value="UniProtKB-UniRule"/>
</dbReference>
<dbReference type="PRINTS" id="PR00371">
    <property type="entry name" value="FPNCR"/>
</dbReference>
<comment type="subcellular location">
    <subcellularLocation>
        <location evidence="3 10">Cytoplasm</location>
    </subcellularLocation>
</comment>
<comment type="similarity">
    <text evidence="10">In the C-terminal section; belongs to the flavoprotein pyridine nucleotide cytochrome reductase family.</text>
</comment>
<evidence type="ECO:0000256" key="5">
    <source>
        <dbReference type="ARBA" id="ARBA00022630"/>
    </source>
</evidence>
<sequence length="593" mass="67522">MLERKLTILYGSQSGTAQDLAEQIWRESKMYHFRGNVLPMDEYDVSELISERFVVCVCSTYGQGEEPDNMKRFWKFLLRKSLPTDSLRQVHFGVLGLGDSRYPKFNYVAKKLHKRLVQLGGTSLLPVGLCDDQHDLGYGAVFLPWISQLWEELGRIVPLPAGLHKLNESPREYRWKVDILPETGGDGMHPTIGTWPTRYDLYAELQMPNGFQTMVRENRRTTAPDHFQDVRLITFEKNVSVGWSPGDVLYVRPRNSPESLDRLFELFQEHGINLQRDTVVHVKAIDSEMPVPTILRKPLPLGVIAEQFWDLTAIPRARAFAVLARCCDNELEHEKLTEFSSIEGQEELFSYANRPRRTIVEVLQDFPHATRTLSLEAMFELFQPIKPRAFSIASAVASNTLQILVAVIEYKTKLSVPRRGLCSHWLRRLAPGDVISAWVRKSTFELPADKTIPLVMIGPGTGLAPFRGILQERELSETPTAGPLVLFFGCRSATADFHCEEDLKRMEQNGMLKLFCAFSRDQPDKVYVQHLIRKEGMLLKRLLIELSGWVLVSGSSKNMPEAVKEALIEAIGGDAAYIEEMVKANRYQEETWA</sequence>
<feature type="binding site" evidence="10">
    <location>
        <position position="592"/>
    </location>
    <ligand>
        <name>FAD</name>
        <dbReference type="ChEBI" id="CHEBI:57692"/>
    </ligand>
</feature>
<dbReference type="Gene3D" id="3.40.50.360">
    <property type="match status" value="1"/>
</dbReference>
<feature type="binding site" evidence="10">
    <location>
        <begin position="59"/>
        <end position="62"/>
    </location>
    <ligand>
        <name>FMN</name>
        <dbReference type="ChEBI" id="CHEBI:58210"/>
    </ligand>
</feature>
<dbReference type="GO" id="GO:0005634">
    <property type="term" value="C:nucleus"/>
    <property type="evidence" value="ECO:0007669"/>
    <property type="project" value="UniProtKB-ARBA"/>
</dbReference>
<evidence type="ECO:0000256" key="6">
    <source>
        <dbReference type="ARBA" id="ARBA00022643"/>
    </source>
</evidence>
<comment type="function">
    <text evidence="10">NADPH-dependent reductase which is a central component of the cytosolic iron-sulfur (Fe-S) protein assembly (CIA) machinery. Transfers electrons from NADPH via its FAD and FMN prosthetic groups to the [2Fe-2S] cluster of the anamorsin/DRE2 homolog, another key component of the CIA machinery. In turn, this reduced cluster provides electrons for assembly of cytosolic iron-sulfur cluster proteins.</text>
</comment>
<dbReference type="InterPro" id="IPR008254">
    <property type="entry name" value="Flavodoxin/NO_synth"/>
</dbReference>
<dbReference type="PROSITE" id="PS51384">
    <property type="entry name" value="FAD_FR"/>
    <property type="match status" value="1"/>
</dbReference>
<dbReference type="GO" id="GO:0160246">
    <property type="term" value="F:NADPH-iron-sulfur [2Fe-2S] protein oxidoreductase activity"/>
    <property type="evidence" value="ECO:0007669"/>
    <property type="project" value="InterPro"/>
</dbReference>
<dbReference type="InterPro" id="IPR003097">
    <property type="entry name" value="CysJ-like_FAD-binding"/>
</dbReference>
<keyword evidence="9 10" id="KW-0560">Oxidoreductase</keyword>
<dbReference type="Pfam" id="PF00258">
    <property type="entry name" value="Flavodoxin_1"/>
    <property type="match status" value="1"/>
</dbReference>
<reference evidence="11 12" key="1">
    <citation type="journal article" date="2017" name="G3 (Bethesda)">
        <title>The Physical Genome Mapping of Anopheles albimanus Corrected Scaffold Misassemblies and Identified Interarm Rearrangements in Genus Anopheles.</title>
        <authorList>
            <person name="Artemov G.N."/>
            <person name="Peery A.N."/>
            <person name="Jiang X."/>
            <person name="Tu Z."/>
            <person name="Stegniy V.N."/>
            <person name="Sharakhova M.V."/>
            <person name="Sharakhov I.V."/>
        </authorList>
    </citation>
    <scope>NUCLEOTIDE SEQUENCE [LARGE SCALE GENOMIC DNA]</scope>
    <source>
        <strain evidence="11 12">ALBI9_A</strain>
    </source>
</reference>
<dbReference type="EC" id="1.18.1.-" evidence="10"/>
<feature type="binding site" evidence="10">
    <location>
        <begin position="519"/>
        <end position="520"/>
    </location>
    <ligand>
        <name>NADP(+)</name>
        <dbReference type="ChEBI" id="CHEBI:58349"/>
    </ligand>
</feature>
<name>A0A182F8H0_ANOAL</name>
<dbReference type="Gene3D" id="1.20.990.10">
    <property type="entry name" value="NADPH-cytochrome p450 Reductase, Chain A, domain 3"/>
    <property type="match status" value="1"/>
</dbReference>
<reference evidence="11" key="2">
    <citation type="submission" date="2022-08" db="UniProtKB">
        <authorList>
            <consortium name="EnsemblMetazoa"/>
        </authorList>
    </citation>
    <scope>IDENTIFICATION</scope>
    <source>
        <strain evidence="11">STECLA/ALBI9_A</strain>
    </source>
</reference>
<dbReference type="InterPro" id="IPR017938">
    <property type="entry name" value="Riboflavin_synthase-like_b-brl"/>
</dbReference>
<keyword evidence="6 10" id="KW-0288">FMN</keyword>
<dbReference type="InterPro" id="IPR029039">
    <property type="entry name" value="Flavoprotein-like_sf"/>
</dbReference>
<organism evidence="11 12">
    <name type="scientific">Anopheles albimanus</name>
    <name type="common">New world malaria mosquito</name>
    <dbReference type="NCBI Taxonomy" id="7167"/>
    <lineage>
        <taxon>Eukaryota</taxon>
        <taxon>Metazoa</taxon>
        <taxon>Ecdysozoa</taxon>
        <taxon>Arthropoda</taxon>
        <taxon>Hexapoda</taxon>
        <taxon>Insecta</taxon>
        <taxon>Pterygota</taxon>
        <taxon>Neoptera</taxon>
        <taxon>Endopterygota</taxon>
        <taxon>Diptera</taxon>
        <taxon>Nematocera</taxon>
        <taxon>Culicoidea</taxon>
        <taxon>Culicidae</taxon>
        <taxon>Anophelinae</taxon>
        <taxon>Anopheles</taxon>
    </lineage>
</organism>
<evidence type="ECO:0000256" key="7">
    <source>
        <dbReference type="ARBA" id="ARBA00022827"/>
    </source>
</evidence>
<comment type="cofactor">
    <cofactor evidence="2 10">
        <name>FAD</name>
        <dbReference type="ChEBI" id="CHEBI:57692"/>
    </cofactor>
</comment>
<evidence type="ECO:0000256" key="4">
    <source>
        <dbReference type="ARBA" id="ARBA00022490"/>
    </source>
</evidence>
<feature type="binding site" evidence="10">
    <location>
        <position position="356"/>
    </location>
    <ligand>
        <name>FAD</name>
        <dbReference type="ChEBI" id="CHEBI:57692"/>
    </ligand>
</feature>
<dbReference type="PRINTS" id="PR00369">
    <property type="entry name" value="FLAVODOXIN"/>
</dbReference>
<dbReference type="InterPro" id="IPR001433">
    <property type="entry name" value="OxRdtase_FAD/NAD-bd"/>
</dbReference>
<proteinExistence type="inferred from homology"/>
<evidence type="ECO:0000256" key="2">
    <source>
        <dbReference type="ARBA" id="ARBA00001974"/>
    </source>
</evidence>
<dbReference type="InterPro" id="IPR001094">
    <property type="entry name" value="Flavdoxin-like"/>
</dbReference>
<dbReference type="FunFam" id="3.40.50.360:FF:000015">
    <property type="entry name" value="NADPH-dependent diflavin oxidoreductase 1"/>
    <property type="match status" value="1"/>
</dbReference>
<dbReference type="Gene3D" id="3.40.50.80">
    <property type="entry name" value="Nucleotide-binding domain of ferredoxin-NADP reductase (FNR) module"/>
    <property type="match status" value="1"/>
</dbReference>
<feature type="binding site" evidence="10">
    <location>
        <position position="132"/>
    </location>
    <ligand>
        <name>FMN</name>
        <dbReference type="ChEBI" id="CHEBI:58210"/>
    </ligand>
</feature>
<dbReference type="VEuPathDB" id="VectorBase:AALB20_027731"/>
<evidence type="ECO:0000256" key="9">
    <source>
        <dbReference type="ARBA" id="ARBA00023002"/>
    </source>
</evidence>
<dbReference type="GO" id="GO:0016651">
    <property type="term" value="F:oxidoreductase activity, acting on NAD(P)H"/>
    <property type="evidence" value="ECO:0007669"/>
    <property type="project" value="UniProtKB-UniRule"/>
</dbReference>
<dbReference type="Proteomes" id="UP000069272">
    <property type="component" value="Chromosome 2R"/>
</dbReference>
<feature type="binding site" evidence="10">
    <location>
        <begin position="525"/>
        <end position="529"/>
    </location>
    <ligand>
        <name>NADP(+)</name>
        <dbReference type="ChEBI" id="CHEBI:58349"/>
    </ligand>
</feature>
<dbReference type="GO" id="GO:0005829">
    <property type="term" value="C:cytosol"/>
    <property type="evidence" value="ECO:0007669"/>
    <property type="project" value="TreeGrafter"/>
</dbReference>
<dbReference type="InterPro" id="IPR023173">
    <property type="entry name" value="NADPH_Cyt_P450_Rdtase_alpha"/>
</dbReference>
<dbReference type="SUPFAM" id="SSF52218">
    <property type="entry name" value="Flavoproteins"/>
    <property type="match status" value="1"/>
</dbReference>
<dbReference type="FunFam" id="3.40.50.80:FF:000030">
    <property type="entry name" value="NADPH-dependent diflavin oxidoreductase 1"/>
    <property type="match status" value="1"/>
</dbReference>
<comment type="catalytic activity">
    <reaction evidence="10">
        <text>2 oxidized [2Fe-2S]-[protein] + NADPH = 2 reduced [2Fe-2S]-[protein] + NADP(+) + H(+)</text>
        <dbReference type="Rhea" id="RHEA:67716"/>
        <dbReference type="Rhea" id="RHEA-COMP:17327"/>
        <dbReference type="Rhea" id="RHEA-COMP:17328"/>
        <dbReference type="ChEBI" id="CHEBI:15378"/>
        <dbReference type="ChEBI" id="CHEBI:33737"/>
        <dbReference type="ChEBI" id="CHEBI:33738"/>
        <dbReference type="ChEBI" id="CHEBI:57783"/>
        <dbReference type="ChEBI" id="CHEBI:58349"/>
    </reaction>
</comment>
<accession>A0A182F8H0</accession>
<dbReference type="InterPro" id="IPR017927">
    <property type="entry name" value="FAD-bd_FR_type"/>
</dbReference>
<dbReference type="PANTHER" id="PTHR19384">
    <property type="entry name" value="NITRIC OXIDE SYNTHASE-RELATED"/>
    <property type="match status" value="1"/>
</dbReference>